<dbReference type="InterPro" id="IPR016032">
    <property type="entry name" value="Sig_transdc_resp-reg_C-effctor"/>
</dbReference>
<sequence>MGAMVKANLEAEGFAVAWETSGEGGLAAHGRESADLVVLDLNLPGMGGFEVLATLRRRADKVPVIILTARSGGEDRVRGLSSGADDYVTKPFAMLELVARIQAILRRSEPEAPFQRTARSGPYRIDYLHFTVFRGRTDLGLGLKEFRLLEVLVAHPGRVHSRADLVNLAWEADARPTLRTVDRHIHALRKKLGDSDENPAIQTLEREGYRWTLPVKR</sequence>
<reference evidence="8" key="1">
    <citation type="journal article" date="2023" name="Int. J. Syst. Evol. Microbiol.">
        <title>Mesoterricola silvestris gen. nov., sp. nov., Mesoterricola sediminis sp. nov., Geothrix oryzae sp. nov., Geothrix edaphica sp. nov., Geothrix rubra sp. nov., and Geothrix limicola sp. nov., six novel members of Acidobacteriota isolated from soils.</title>
        <authorList>
            <person name="Itoh H."/>
            <person name="Sugisawa Y."/>
            <person name="Mise K."/>
            <person name="Xu Z."/>
            <person name="Kuniyasu M."/>
            <person name="Ushijima N."/>
            <person name="Kawano K."/>
            <person name="Kobayashi E."/>
            <person name="Shiratori Y."/>
            <person name="Masuda Y."/>
            <person name="Senoo K."/>
        </authorList>
    </citation>
    <scope>NUCLEOTIDE SEQUENCE</scope>
    <source>
        <strain evidence="8">W786</strain>
    </source>
</reference>
<accession>A0AA48GRT6</accession>
<dbReference type="GO" id="GO:0000976">
    <property type="term" value="F:transcription cis-regulatory region binding"/>
    <property type="evidence" value="ECO:0007669"/>
    <property type="project" value="TreeGrafter"/>
</dbReference>
<dbReference type="InterPro" id="IPR011006">
    <property type="entry name" value="CheY-like_superfamily"/>
</dbReference>
<dbReference type="PANTHER" id="PTHR48111">
    <property type="entry name" value="REGULATOR OF RPOS"/>
    <property type="match status" value="1"/>
</dbReference>
<evidence type="ECO:0000259" key="7">
    <source>
        <dbReference type="PROSITE" id="PS51755"/>
    </source>
</evidence>
<dbReference type="Gene3D" id="3.40.50.2300">
    <property type="match status" value="1"/>
</dbReference>
<feature type="modified residue" description="4-aspartylphosphate" evidence="4">
    <location>
        <position position="40"/>
    </location>
</feature>
<dbReference type="CDD" id="cd00383">
    <property type="entry name" value="trans_reg_C"/>
    <property type="match status" value="1"/>
</dbReference>
<dbReference type="GO" id="GO:0005829">
    <property type="term" value="C:cytosol"/>
    <property type="evidence" value="ECO:0007669"/>
    <property type="project" value="TreeGrafter"/>
</dbReference>
<dbReference type="SMART" id="SM00448">
    <property type="entry name" value="REC"/>
    <property type="match status" value="1"/>
</dbReference>
<evidence type="ECO:0000256" key="4">
    <source>
        <dbReference type="PROSITE-ProRule" id="PRU00169"/>
    </source>
</evidence>
<feature type="DNA-binding region" description="OmpR/PhoB-type" evidence="5">
    <location>
        <begin position="115"/>
        <end position="213"/>
    </location>
</feature>
<keyword evidence="1 4" id="KW-0597">Phosphoprotein</keyword>
<dbReference type="Gene3D" id="6.10.250.690">
    <property type="match status" value="1"/>
</dbReference>
<dbReference type="SUPFAM" id="SSF46894">
    <property type="entry name" value="C-terminal effector domain of the bipartite response regulators"/>
    <property type="match status" value="1"/>
</dbReference>
<dbReference type="PROSITE" id="PS51755">
    <property type="entry name" value="OMPR_PHOB"/>
    <property type="match status" value="1"/>
</dbReference>
<evidence type="ECO:0000313" key="8">
    <source>
        <dbReference type="EMBL" id="BDU76449.1"/>
    </source>
</evidence>
<dbReference type="InterPro" id="IPR001789">
    <property type="entry name" value="Sig_transdc_resp-reg_receiver"/>
</dbReference>
<dbReference type="GO" id="GO:0000156">
    <property type="term" value="F:phosphorelay response regulator activity"/>
    <property type="evidence" value="ECO:0007669"/>
    <property type="project" value="TreeGrafter"/>
</dbReference>
<dbReference type="InterPro" id="IPR039420">
    <property type="entry name" value="WalR-like"/>
</dbReference>
<keyword evidence="2" id="KW-0902">Two-component regulatory system</keyword>
<organism evidence="8 9">
    <name type="scientific">Mesoterricola sediminis</name>
    <dbReference type="NCBI Taxonomy" id="2927980"/>
    <lineage>
        <taxon>Bacteria</taxon>
        <taxon>Pseudomonadati</taxon>
        <taxon>Acidobacteriota</taxon>
        <taxon>Holophagae</taxon>
        <taxon>Holophagales</taxon>
        <taxon>Holophagaceae</taxon>
        <taxon>Mesoterricola</taxon>
    </lineage>
</organism>
<dbReference type="Proteomes" id="UP001228113">
    <property type="component" value="Chromosome"/>
</dbReference>
<evidence type="ECO:0000259" key="6">
    <source>
        <dbReference type="PROSITE" id="PS50110"/>
    </source>
</evidence>
<feature type="domain" description="Response regulatory" evidence="6">
    <location>
        <begin position="1"/>
        <end position="105"/>
    </location>
</feature>
<evidence type="ECO:0000256" key="3">
    <source>
        <dbReference type="ARBA" id="ARBA00023125"/>
    </source>
</evidence>
<feature type="domain" description="OmpR/PhoB-type" evidence="7">
    <location>
        <begin position="115"/>
        <end position="213"/>
    </location>
</feature>
<dbReference type="AlphaFoldDB" id="A0AA48GRT6"/>
<evidence type="ECO:0000256" key="1">
    <source>
        <dbReference type="ARBA" id="ARBA00022553"/>
    </source>
</evidence>
<dbReference type="InterPro" id="IPR036388">
    <property type="entry name" value="WH-like_DNA-bd_sf"/>
</dbReference>
<dbReference type="SUPFAM" id="SSF52172">
    <property type="entry name" value="CheY-like"/>
    <property type="match status" value="1"/>
</dbReference>
<gene>
    <name evidence="8" type="primary">phoB</name>
    <name evidence="8" type="ORF">METESE_14070</name>
</gene>
<evidence type="ECO:0000256" key="2">
    <source>
        <dbReference type="ARBA" id="ARBA00023012"/>
    </source>
</evidence>
<dbReference type="PANTHER" id="PTHR48111:SF40">
    <property type="entry name" value="PHOSPHATE REGULON TRANSCRIPTIONAL REGULATORY PROTEIN PHOB"/>
    <property type="match status" value="1"/>
</dbReference>
<keyword evidence="9" id="KW-1185">Reference proteome</keyword>
<dbReference type="GO" id="GO:0006355">
    <property type="term" value="P:regulation of DNA-templated transcription"/>
    <property type="evidence" value="ECO:0007669"/>
    <property type="project" value="InterPro"/>
</dbReference>
<evidence type="ECO:0000313" key="9">
    <source>
        <dbReference type="Proteomes" id="UP001228113"/>
    </source>
</evidence>
<evidence type="ECO:0000256" key="5">
    <source>
        <dbReference type="PROSITE-ProRule" id="PRU01091"/>
    </source>
</evidence>
<dbReference type="Pfam" id="PF00486">
    <property type="entry name" value="Trans_reg_C"/>
    <property type="match status" value="1"/>
</dbReference>
<protein>
    <submittedName>
        <fullName evidence="8">DNA-binding response regulator</fullName>
    </submittedName>
</protein>
<dbReference type="Gene3D" id="1.10.10.10">
    <property type="entry name" value="Winged helix-like DNA-binding domain superfamily/Winged helix DNA-binding domain"/>
    <property type="match status" value="1"/>
</dbReference>
<dbReference type="KEGG" id="msea:METESE_14070"/>
<keyword evidence="3 5" id="KW-0238">DNA-binding</keyword>
<dbReference type="EMBL" id="AP027081">
    <property type="protein sequence ID" value="BDU76449.1"/>
    <property type="molecule type" value="Genomic_DNA"/>
</dbReference>
<dbReference type="InterPro" id="IPR001867">
    <property type="entry name" value="OmpR/PhoB-type_DNA-bd"/>
</dbReference>
<name>A0AA48GRT6_9BACT</name>
<proteinExistence type="predicted"/>
<dbReference type="SMART" id="SM00862">
    <property type="entry name" value="Trans_reg_C"/>
    <property type="match status" value="1"/>
</dbReference>
<dbReference type="GO" id="GO:0032993">
    <property type="term" value="C:protein-DNA complex"/>
    <property type="evidence" value="ECO:0007669"/>
    <property type="project" value="TreeGrafter"/>
</dbReference>
<dbReference type="PROSITE" id="PS50110">
    <property type="entry name" value="RESPONSE_REGULATORY"/>
    <property type="match status" value="1"/>
</dbReference>
<dbReference type="Pfam" id="PF00072">
    <property type="entry name" value="Response_reg"/>
    <property type="match status" value="1"/>
</dbReference>